<sequence>MKTKSWTVLLAVLGLGFAAAQQAFVYNGFAEIHEPVRLPAASWTWFPDAELSGSLVDGTVRLLGVEETRRVWRGGAVTFFYEGAGAAQLAYLTRNLGYSLYYELDADRGRFVGWSKVENRLGRPLAFERLTFVAGEVPLRSGGAPVMAKSARGLAMEAVAEAAPMPSYGGSGGGVYRYVLDNPPTLEAGVNELPFLKADLDPVYTWRYQGSFAPIERIAFTRGYTFTAPAALAGGLVNVRADGILLGQAFMQDAAKGSRVQVWLGADPEGRAERRVEVLKDERKEKAYRVRTTLRNPRSQPVRVELAEGFSARELVLKLPPGAERTPQGYRYVVTLKPGEVREFVYTVTLRY</sequence>
<dbReference type="EMBL" id="BJXN01000005">
    <property type="protein sequence ID" value="GEM89545.1"/>
    <property type="molecule type" value="Genomic_DNA"/>
</dbReference>
<feature type="chain" id="PRO_5022036756" description="DUF4139 domain-containing protein" evidence="1">
    <location>
        <begin position="24"/>
        <end position="352"/>
    </location>
</feature>
<protein>
    <recommendedName>
        <fullName evidence="4">DUF4139 domain-containing protein</fullName>
    </recommendedName>
</protein>
<gene>
    <name evidence="2" type="ORF">ODE01S_09790</name>
</gene>
<proteinExistence type="predicted"/>
<dbReference type="PANTHER" id="PTHR38075">
    <property type="entry name" value="DUF4139 DOMAIN-CONTAINING PROTEIN"/>
    <property type="match status" value="1"/>
</dbReference>
<accession>A0A511RIT1</accession>
<evidence type="ECO:0000313" key="3">
    <source>
        <dbReference type="Proteomes" id="UP000321827"/>
    </source>
</evidence>
<evidence type="ECO:0000313" key="2">
    <source>
        <dbReference type="EMBL" id="GEM89545.1"/>
    </source>
</evidence>
<evidence type="ECO:0000256" key="1">
    <source>
        <dbReference type="SAM" id="SignalP"/>
    </source>
</evidence>
<comment type="caution">
    <text evidence="2">The sequence shown here is derived from an EMBL/GenBank/DDBJ whole genome shotgun (WGS) entry which is preliminary data.</text>
</comment>
<dbReference type="AlphaFoldDB" id="A0A511RIT1"/>
<dbReference type="PANTHER" id="PTHR38075:SF1">
    <property type="entry name" value="DUF4139 DOMAIN-CONTAINING PROTEIN"/>
    <property type="match status" value="1"/>
</dbReference>
<dbReference type="Proteomes" id="UP000321827">
    <property type="component" value="Unassembled WGS sequence"/>
</dbReference>
<dbReference type="RefSeq" id="WP_147146452.1">
    <property type="nucleotide sequence ID" value="NZ_BJXN01000005.1"/>
</dbReference>
<keyword evidence="1" id="KW-0732">Signal</keyword>
<name>A0A511RIT1_9DEIN</name>
<reference evidence="2 3" key="1">
    <citation type="submission" date="2019-07" db="EMBL/GenBank/DDBJ databases">
        <title>Whole genome shotgun sequence of Oceanithermus desulfurans NBRC 100063.</title>
        <authorList>
            <person name="Hosoyama A."/>
            <person name="Uohara A."/>
            <person name="Ohji S."/>
            <person name="Ichikawa N."/>
        </authorList>
    </citation>
    <scope>NUCLEOTIDE SEQUENCE [LARGE SCALE GENOMIC DNA]</scope>
    <source>
        <strain evidence="2 3">NBRC 100063</strain>
    </source>
</reference>
<feature type="signal peptide" evidence="1">
    <location>
        <begin position="1"/>
        <end position="23"/>
    </location>
</feature>
<evidence type="ECO:0008006" key="4">
    <source>
        <dbReference type="Google" id="ProtNLM"/>
    </source>
</evidence>
<dbReference type="OrthoDB" id="30161at2"/>
<organism evidence="2 3">
    <name type="scientific">Oceanithermus desulfurans NBRC 100063</name>
    <dbReference type="NCBI Taxonomy" id="1227550"/>
    <lineage>
        <taxon>Bacteria</taxon>
        <taxon>Thermotogati</taxon>
        <taxon>Deinococcota</taxon>
        <taxon>Deinococci</taxon>
        <taxon>Thermales</taxon>
        <taxon>Thermaceae</taxon>
        <taxon>Oceanithermus</taxon>
    </lineage>
</organism>